<feature type="region of interest" description="Disordered" evidence="1">
    <location>
        <begin position="111"/>
        <end position="163"/>
    </location>
</feature>
<feature type="region of interest" description="Disordered" evidence="1">
    <location>
        <begin position="1"/>
        <end position="52"/>
    </location>
</feature>
<evidence type="ECO:0000313" key="4">
    <source>
        <dbReference type="Proteomes" id="UP000001449"/>
    </source>
</evidence>
<evidence type="ECO:0000256" key="1">
    <source>
        <dbReference type="SAM" id="MobiDB-lite"/>
    </source>
</evidence>
<dbReference type="EMBL" id="CP001160">
    <property type="protein sequence ID" value="ACI64668.1"/>
    <property type="molecule type" value="Genomic_DNA"/>
</dbReference>
<keyword evidence="2" id="KW-1133">Transmembrane helix</keyword>
<dbReference type="PaxDb" id="35128-Thaps23592"/>
<feature type="compositionally biased region" description="Low complexity" evidence="1">
    <location>
        <begin position="201"/>
        <end position="211"/>
    </location>
</feature>
<keyword evidence="2" id="KW-0812">Transmembrane</keyword>
<feature type="compositionally biased region" description="Low complexity" evidence="1">
    <location>
        <begin position="225"/>
        <end position="237"/>
    </location>
</feature>
<feature type="region of interest" description="Disordered" evidence="1">
    <location>
        <begin position="65"/>
        <end position="90"/>
    </location>
</feature>
<feature type="region of interest" description="Disordered" evidence="1">
    <location>
        <begin position="201"/>
        <end position="260"/>
    </location>
</feature>
<dbReference type="InParanoid" id="B5YNP7"/>
<feature type="transmembrane region" description="Helical" evidence="2">
    <location>
        <begin position="440"/>
        <end position="459"/>
    </location>
</feature>
<feature type="region of interest" description="Disordered" evidence="1">
    <location>
        <begin position="272"/>
        <end position="314"/>
    </location>
</feature>
<evidence type="ECO:0000313" key="3">
    <source>
        <dbReference type="EMBL" id="ACI64668.1"/>
    </source>
</evidence>
<dbReference type="GeneID" id="7450724"/>
<gene>
    <name evidence="3" type="ORF">THAPS_23592</name>
</gene>
<feature type="compositionally biased region" description="Low complexity" evidence="1">
    <location>
        <begin position="277"/>
        <end position="289"/>
    </location>
</feature>
<reference evidence="3 4" key="2">
    <citation type="journal article" date="2008" name="Nature">
        <title>The Phaeodactylum genome reveals the evolutionary history of diatom genomes.</title>
        <authorList>
            <person name="Bowler C."/>
            <person name="Allen A.E."/>
            <person name="Badger J.H."/>
            <person name="Grimwood J."/>
            <person name="Jabbari K."/>
            <person name="Kuo A."/>
            <person name="Maheswari U."/>
            <person name="Martens C."/>
            <person name="Maumus F."/>
            <person name="Otillar R.P."/>
            <person name="Rayko E."/>
            <person name="Salamov A."/>
            <person name="Vandepoele K."/>
            <person name="Beszteri B."/>
            <person name="Gruber A."/>
            <person name="Heijde M."/>
            <person name="Katinka M."/>
            <person name="Mock T."/>
            <person name="Valentin K."/>
            <person name="Verret F."/>
            <person name="Berges J.A."/>
            <person name="Brownlee C."/>
            <person name="Cadoret J.P."/>
            <person name="Chiovitti A."/>
            <person name="Choi C.J."/>
            <person name="Coesel S."/>
            <person name="De Martino A."/>
            <person name="Detter J.C."/>
            <person name="Durkin C."/>
            <person name="Falciatore A."/>
            <person name="Fournet J."/>
            <person name="Haruta M."/>
            <person name="Huysman M.J."/>
            <person name="Jenkins B.D."/>
            <person name="Jiroutova K."/>
            <person name="Jorgensen R.E."/>
            <person name="Joubert Y."/>
            <person name="Kaplan A."/>
            <person name="Kroger N."/>
            <person name="Kroth P.G."/>
            <person name="La Roche J."/>
            <person name="Lindquist E."/>
            <person name="Lommer M."/>
            <person name="Martin-Jezequel V."/>
            <person name="Lopez P.J."/>
            <person name="Lucas S."/>
            <person name="Mangogna M."/>
            <person name="McGinnis K."/>
            <person name="Medlin L.K."/>
            <person name="Montsant A."/>
            <person name="Oudot-Le Secq M.P."/>
            <person name="Napoli C."/>
            <person name="Obornik M."/>
            <person name="Parker M.S."/>
            <person name="Petit J.L."/>
            <person name="Porcel B.M."/>
            <person name="Poulsen N."/>
            <person name="Robison M."/>
            <person name="Rychlewski L."/>
            <person name="Rynearson T.A."/>
            <person name="Schmutz J."/>
            <person name="Shapiro H."/>
            <person name="Siaut M."/>
            <person name="Stanley M."/>
            <person name="Sussman M.R."/>
            <person name="Taylor A.R."/>
            <person name="Vardi A."/>
            <person name="von Dassow P."/>
            <person name="Vyverman W."/>
            <person name="Willis A."/>
            <person name="Wyrwicz L.S."/>
            <person name="Rokhsar D.S."/>
            <person name="Weissenbach J."/>
            <person name="Armbrust E.V."/>
            <person name="Green B.R."/>
            <person name="Van de Peer Y."/>
            <person name="Grigoriev I.V."/>
        </authorList>
    </citation>
    <scope>NUCLEOTIDE SEQUENCE [LARGE SCALE GENOMIC DNA]</scope>
    <source>
        <strain evidence="3 4">CCMP1335</strain>
    </source>
</reference>
<dbReference type="KEGG" id="tps:THAPS_23592"/>
<proteinExistence type="predicted"/>
<protein>
    <submittedName>
        <fullName evidence="3">Uncharacterized protein</fullName>
    </submittedName>
</protein>
<sequence>MASPHGQVNGSGGLHLQQSAPLPAAQRQTRPPPAAQRQPATSVLASRRDIQPMTLATIPSQCEMLDGEDESGSLDANEGQLTRGNGDSEADDTLLLVAGEYDRGLEPRRRALSSCSGRRLQRNLFHPSPSSRAENNNNSNGVGGGNTSTGVVGRGVGSGGNNRSRAASHDIILTFNDVLPSYNGELAGRIAAIEGEYQQQQQQRYESQSYSTPERCPQFVRERSYTSPRSRPPSRYSLFQREPATVDGAGEGVGSDSYRDEESGHIVVDSLRDGQQSAATSSYSSPTSSRRALHQSHSNPQQSRWNRSNNNNNSADIISRERADTCPHQASQRSGVTFDFSEDNGSILFPELEDDSADVNGGTALVTQQHLDSRELNTPAGGVVPAARASVSVLSTPSPARRASTPRAPHSSPLIITANSNISISTPIIPSRLQNFRMNLILMKALMLLSLYMLLAYSWNTDFRFRYKSTEINYGLSEYWNGAIPSLGKIGKETGKLFNDYTGDEDVKAKLLKGVVVNDNLPSASKDGIEMSIGDAEMDEKKKRRPSLSYARSIPDGSTTFGGRLQSRRVQRYVMPISPKSSRWSQFAWCVVWVAFTLPIVEAGLRESNRYNASAEWIRFIM</sequence>
<name>B5YNP7_THAPS</name>
<feature type="compositionally biased region" description="Low complexity" evidence="1">
    <location>
        <begin position="298"/>
        <end position="314"/>
    </location>
</feature>
<reference evidence="3 4" key="1">
    <citation type="journal article" date="2004" name="Science">
        <title>The genome of the diatom Thalassiosira pseudonana: ecology, evolution, and metabolism.</title>
        <authorList>
            <person name="Armbrust E.V."/>
            <person name="Berges J.A."/>
            <person name="Bowler C."/>
            <person name="Green B.R."/>
            <person name="Martinez D."/>
            <person name="Putnam N.H."/>
            <person name="Zhou S."/>
            <person name="Allen A.E."/>
            <person name="Apt K.E."/>
            <person name="Bechner M."/>
            <person name="Brzezinski M.A."/>
            <person name="Chaal B.K."/>
            <person name="Chiovitti A."/>
            <person name="Davis A.K."/>
            <person name="Demarest M.S."/>
            <person name="Detter J.C."/>
            <person name="Glavina T."/>
            <person name="Goodstein D."/>
            <person name="Hadi M.Z."/>
            <person name="Hellsten U."/>
            <person name="Hildebrand M."/>
            <person name="Jenkins B.D."/>
            <person name="Jurka J."/>
            <person name="Kapitonov V.V."/>
            <person name="Kroger N."/>
            <person name="Lau W.W."/>
            <person name="Lane T.W."/>
            <person name="Larimer F.W."/>
            <person name="Lippmeier J.C."/>
            <person name="Lucas S."/>
            <person name="Medina M."/>
            <person name="Montsant A."/>
            <person name="Obornik M."/>
            <person name="Parker M.S."/>
            <person name="Palenik B."/>
            <person name="Pazour G.J."/>
            <person name="Richardson P.M."/>
            <person name="Rynearson T.A."/>
            <person name="Saito M.A."/>
            <person name="Schwartz D.C."/>
            <person name="Thamatrakoln K."/>
            <person name="Valentin K."/>
            <person name="Vardi A."/>
            <person name="Wilkerson F.P."/>
            <person name="Rokhsar D.S."/>
        </authorList>
    </citation>
    <scope>NUCLEOTIDE SEQUENCE [LARGE SCALE GENOMIC DNA]</scope>
    <source>
        <strain evidence="3 4">CCMP1335</strain>
    </source>
</reference>
<feature type="compositionally biased region" description="Low complexity" evidence="1">
    <location>
        <begin position="20"/>
        <end position="40"/>
    </location>
</feature>
<evidence type="ECO:0000256" key="2">
    <source>
        <dbReference type="SAM" id="Phobius"/>
    </source>
</evidence>
<keyword evidence="4" id="KW-1185">Reference proteome</keyword>
<feature type="compositionally biased region" description="Gly residues" evidence="1">
    <location>
        <begin position="141"/>
        <end position="160"/>
    </location>
</feature>
<dbReference type="AlphaFoldDB" id="B5YNP7"/>
<dbReference type="Proteomes" id="UP000001449">
    <property type="component" value="Chromosome 7"/>
</dbReference>
<dbReference type="eggNOG" id="ENOG502TAAU">
    <property type="taxonomic scope" value="Eukaryota"/>
</dbReference>
<accession>B5YNP7</accession>
<organism evidence="3 4">
    <name type="scientific">Thalassiosira pseudonana</name>
    <name type="common">Marine diatom</name>
    <name type="synonym">Cyclotella nana</name>
    <dbReference type="NCBI Taxonomy" id="35128"/>
    <lineage>
        <taxon>Eukaryota</taxon>
        <taxon>Sar</taxon>
        <taxon>Stramenopiles</taxon>
        <taxon>Ochrophyta</taxon>
        <taxon>Bacillariophyta</taxon>
        <taxon>Coscinodiscophyceae</taxon>
        <taxon>Thalassiosirophycidae</taxon>
        <taxon>Thalassiosirales</taxon>
        <taxon>Thalassiosiraceae</taxon>
        <taxon>Thalassiosira</taxon>
    </lineage>
</organism>
<dbReference type="HOGENOM" id="CLU_439763_0_0_1"/>
<keyword evidence="2" id="KW-0472">Membrane</keyword>
<dbReference type="RefSeq" id="XP_002295951.1">
    <property type="nucleotide sequence ID" value="XM_002295915.1"/>
</dbReference>